<dbReference type="EMBL" id="JBHSIT010000002">
    <property type="protein sequence ID" value="MFC4907126.1"/>
    <property type="molecule type" value="Genomic_DNA"/>
</dbReference>
<dbReference type="InterPro" id="IPR050114">
    <property type="entry name" value="UPF0173_UPF0282_UlaG_hydrolase"/>
</dbReference>
<dbReference type="PANTHER" id="PTHR43546:SF3">
    <property type="entry name" value="UPF0173 METAL-DEPENDENT HYDROLASE MJ1163"/>
    <property type="match status" value="1"/>
</dbReference>
<comment type="caution">
    <text evidence="1">The sequence shown here is derived from an EMBL/GenBank/DDBJ whole genome shotgun (WGS) entry which is preliminary data.</text>
</comment>
<keyword evidence="2" id="KW-1185">Reference proteome</keyword>
<dbReference type="RefSeq" id="WP_378252867.1">
    <property type="nucleotide sequence ID" value="NZ_JBHSIT010000002.1"/>
</dbReference>
<name>A0ABV9TSM6_9ACTN</name>
<organism evidence="1 2">
    <name type="scientific">Actinomadura gamaensis</name>
    <dbReference type="NCBI Taxonomy" id="1763541"/>
    <lineage>
        <taxon>Bacteria</taxon>
        <taxon>Bacillati</taxon>
        <taxon>Actinomycetota</taxon>
        <taxon>Actinomycetes</taxon>
        <taxon>Streptosporangiales</taxon>
        <taxon>Thermomonosporaceae</taxon>
        <taxon>Actinomadura</taxon>
    </lineage>
</organism>
<sequence length="213" mass="22536">MQLTKHAHACVSLTGDGGRIVIDPGTFTPDAAEAVAAAEAVLITHEHFDHFDEKLIAEALEARPALRVYGPGSVVGRWSARPGQVTEVAAGDEFAVAGFDVAVYGDLHAAIHRDIPRVANVGYLVDGSLYHPGDAYHAPNATVDTLLLPTSGPWTKLGEAVDYVREVAPSRLVQIHEVMLSGLGQQSMTRFLDPDGLTDVGLTIVPPGDTISV</sequence>
<proteinExistence type="predicted"/>
<reference evidence="2" key="1">
    <citation type="journal article" date="2019" name="Int. J. Syst. Evol. Microbiol.">
        <title>The Global Catalogue of Microorganisms (GCM) 10K type strain sequencing project: providing services to taxonomists for standard genome sequencing and annotation.</title>
        <authorList>
            <consortium name="The Broad Institute Genomics Platform"/>
            <consortium name="The Broad Institute Genome Sequencing Center for Infectious Disease"/>
            <person name="Wu L."/>
            <person name="Ma J."/>
        </authorList>
    </citation>
    <scope>NUCLEOTIDE SEQUENCE [LARGE SCALE GENOMIC DNA]</scope>
    <source>
        <strain evidence="2">KLKA75</strain>
    </source>
</reference>
<dbReference type="Proteomes" id="UP001595872">
    <property type="component" value="Unassembled WGS sequence"/>
</dbReference>
<dbReference type="Pfam" id="PF13483">
    <property type="entry name" value="Lactamase_B_3"/>
    <property type="match status" value="1"/>
</dbReference>
<dbReference type="PANTHER" id="PTHR43546">
    <property type="entry name" value="UPF0173 METAL-DEPENDENT HYDROLASE MJ1163-RELATED"/>
    <property type="match status" value="1"/>
</dbReference>
<evidence type="ECO:0000313" key="1">
    <source>
        <dbReference type="EMBL" id="MFC4907126.1"/>
    </source>
</evidence>
<dbReference type="SUPFAM" id="SSF56281">
    <property type="entry name" value="Metallo-hydrolase/oxidoreductase"/>
    <property type="match status" value="1"/>
</dbReference>
<accession>A0ABV9TSM6</accession>
<dbReference type="Gene3D" id="3.60.15.10">
    <property type="entry name" value="Ribonuclease Z/Hydroxyacylglutathione hydrolase-like"/>
    <property type="match status" value="1"/>
</dbReference>
<evidence type="ECO:0000313" key="2">
    <source>
        <dbReference type="Proteomes" id="UP001595872"/>
    </source>
</evidence>
<dbReference type="InterPro" id="IPR036866">
    <property type="entry name" value="RibonucZ/Hydroxyglut_hydro"/>
</dbReference>
<gene>
    <name evidence="1" type="ORF">ACFPCY_07330</name>
</gene>
<protein>
    <submittedName>
        <fullName evidence="1">MBL fold metallo-hydrolase</fullName>
    </submittedName>
</protein>